<name>A0ABQ3USP5_9CHLR</name>
<dbReference type="EMBL" id="BNJG01000002">
    <property type="protein sequence ID" value="GHO55834.1"/>
    <property type="molecule type" value="Genomic_DNA"/>
</dbReference>
<feature type="transmembrane region" description="Helical" evidence="1">
    <location>
        <begin position="45"/>
        <end position="68"/>
    </location>
</feature>
<evidence type="ECO:0000313" key="3">
    <source>
        <dbReference type="Proteomes" id="UP000654345"/>
    </source>
</evidence>
<dbReference type="RefSeq" id="WP_201372468.1">
    <property type="nucleotide sequence ID" value="NZ_BNJG01000002.1"/>
</dbReference>
<comment type="caution">
    <text evidence="2">The sequence shown here is derived from an EMBL/GenBank/DDBJ whole genome shotgun (WGS) entry which is preliminary data.</text>
</comment>
<feature type="transmembrane region" description="Helical" evidence="1">
    <location>
        <begin position="75"/>
        <end position="96"/>
    </location>
</feature>
<proteinExistence type="predicted"/>
<evidence type="ECO:0000256" key="1">
    <source>
        <dbReference type="SAM" id="Phobius"/>
    </source>
</evidence>
<sequence length="132" mass="14593">MRKKNMVILTVLSMGLGLPGAYFQAIVSAECDGRCFGSYTPPLLYVWFPLFLLGFMLGFAAWTVLFVTQISQRKWAWVGLTLISGALGFFGFWGAFFGAPEATFLLLASIMYVLIALLVAPEASFWYGPNRA</sequence>
<dbReference type="Proteomes" id="UP000654345">
    <property type="component" value="Unassembled WGS sequence"/>
</dbReference>
<keyword evidence="1" id="KW-0472">Membrane</keyword>
<protein>
    <recommendedName>
        <fullName evidence="4">Vitamin K epoxide reductase domain-containing protein</fullName>
    </recommendedName>
</protein>
<organism evidence="2 3">
    <name type="scientific">Ktedonobacter robiniae</name>
    <dbReference type="NCBI Taxonomy" id="2778365"/>
    <lineage>
        <taxon>Bacteria</taxon>
        <taxon>Bacillati</taxon>
        <taxon>Chloroflexota</taxon>
        <taxon>Ktedonobacteria</taxon>
        <taxon>Ktedonobacterales</taxon>
        <taxon>Ktedonobacteraceae</taxon>
        <taxon>Ktedonobacter</taxon>
    </lineage>
</organism>
<gene>
    <name evidence="2" type="ORF">KSB_43090</name>
</gene>
<keyword evidence="3" id="KW-1185">Reference proteome</keyword>
<feature type="transmembrane region" description="Helical" evidence="1">
    <location>
        <begin position="102"/>
        <end position="127"/>
    </location>
</feature>
<evidence type="ECO:0008006" key="4">
    <source>
        <dbReference type="Google" id="ProtNLM"/>
    </source>
</evidence>
<evidence type="ECO:0000313" key="2">
    <source>
        <dbReference type="EMBL" id="GHO55834.1"/>
    </source>
</evidence>
<reference evidence="2 3" key="1">
    <citation type="journal article" date="2021" name="Int. J. Syst. Evol. Microbiol.">
        <title>Reticulibacter mediterranei gen. nov., sp. nov., within the new family Reticulibacteraceae fam. nov., and Ktedonospora formicarum gen. nov., sp. nov., Ktedonobacter robiniae sp. nov., Dictyobacter formicarum sp. nov. and Dictyobacter arantiisoli sp. nov., belonging to the class Ktedonobacteria.</title>
        <authorList>
            <person name="Yabe S."/>
            <person name="Zheng Y."/>
            <person name="Wang C.M."/>
            <person name="Sakai Y."/>
            <person name="Abe K."/>
            <person name="Yokota A."/>
            <person name="Donadio S."/>
            <person name="Cavaletti L."/>
            <person name="Monciardini P."/>
        </authorList>
    </citation>
    <scope>NUCLEOTIDE SEQUENCE [LARGE SCALE GENOMIC DNA]</scope>
    <source>
        <strain evidence="2 3">SOSP1-30</strain>
    </source>
</reference>
<keyword evidence="1" id="KW-0812">Transmembrane</keyword>
<accession>A0ABQ3USP5</accession>
<keyword evidence="1" id="KW-1133">Transmembrane helix</keyword>